<dbReference type="Proteomes" id="UP000532311">
    <property type="component" value="Unassembled WGS sequence"/>
</dbReference>
<name>A0A8H5XR04_9HYPO</name>
<keyword evidence="3" id="KW-1185">Reference proteome</keyword>
<accession>A0A8H5XR04</accession>
<evidence type="ECO:0000313" key="2">
    <source>
        <dbReference type="EMBL" id="KAF5698041.1"/>
    </source>
</evidence>
<organism evidence="2 3">
    <name type="scientific">Fusarium globosum</name>
    <dbReference type="NCBI Taxonomy" id="78864"/>
    <lineage>
        <taxon>Eukaryota</taxon>
        <taxon>Fungi</taxon>
        <taxon>Dikarya</taxon>
        <taxon>Ascomycota</taxon>
        <taxon>Pezizomycotina</taxon>
        <taxon>Sordariomycetes</taxon>
        <taxon>Hypocreomycetidae</taxon>
        <taxon>Hypocreales</taxon>
        <taxon>Nectriaceae</taxon>
        <taxon>Fusarium</taxon>
        <taxon>Fusarium fujikuroi species complex</taxon>
    </lineage>
</organism>
<feature type="region of interest" description="Disordered" evidence="1">
    <location>
        <begin position="211"/>
        <end position="232"/>
    </location>
</feature>
<feature type="region of interest" description="Disordered" evidence="1">
    <location>
        <begin position="375"/>
        <end position="413"/>
    </location>
</feature>
<dbReference type="EMBL" id="JAAQPF010000686">
    <property type="protein sequence ID" value="KAF5698041.1"/>
    <property type="molecule type" value="Genomic_DNA"/>
</dbReference>
<dbReference type="AlphaFoldDB" id="A0A8H5XR04"/>
<evidence type="ECO:0000256" key="1">
    <source>
        <dbReference type="SAM" id="MobiDB-lite"/>
    </source>
</evidence>
<sequence>MATSDPNNQQHEFDSFIRHRVNRQRKERRGYYAEEVMVLRVIEWLAAARRNETRRIQHKIRILHPETRSPPDEAPELLDLASRDSTASTAVATEIARQFQLDRLLSDVDPISNIPLAEILSSRSGFTNCTLCCGQEWHGMVGDVCHQMHQLMAQRLDLRRKIDRLDLQMESAHLAEIMYPHIILVEALGDAEKEEMLANGPVDKVPLETQEKELGSSRARRPGRGNRLYNLPRLSDPPRLGYREWSVTEEPLQGVWENAEAYVEDPFGSSTADQHHISSVQWNTSTTVQQKPCAPSPLNRKTKDEFTAQAIAEYLFYQQVQISRSSSNSGRMPGSPNKSMRIIRGGAGHSQELLSWSDLAPSPLPKRYPMVLKTENSDDVQFISQPKNSRRQRHNRRRPATTSSSPTQEGPHQQRYCFHETKATLYSLQDAEEFYVLSNYINKSKASKRYWLTFLSAPYTKEDEKVYNSGWSVEIAIPKKAQPEAGEHGEGTLPAPWEESRPAFDTIPKPKRFNFLHSHGMKLSLSSIGWETTPRPVDHLLTGIRNSSPPKRRRLTKRRVRHEGRSVRSAVIKVRDHLRPKRMVKGIRGVLVDDLFWFQEELGIETSDSMQFLYDREWLQYREAASISLPSRA</sequence>
<evidence type="ECO:0000313" key="3">
    <source>
        <dbReference type="Proteomes" id="UP000532311"/>
    </source>
</evidence>
<feature type="compositionally biased region" description="Polar residues" evidence="1">
    <location>
        <begin position="400"/>
        <end position="411"/>
    </location>
</feature>
<gene>
    <name evidence="2" type="ORF">FGLOB1_12342</name>
</gene>
<protein>
    <submittedName>
        <fullName evidence="2">Uncharacterized protein</fullName>
    </submittedName>
</protein>
<comment type="caution">
    <text evidence="2">The sequence shown here is derived from an EMBL/GenBank/DDBJ whole genome shotgun (WGS) entry which is preliminary data.</text>
</comment>
<feature type="compositionally biased region" description="Basic residues" evidence="1">
    <location>
        <begin position="388"/>
        <end position="399"/>
    </location>
</feature>
<reference evidence="2 3" key="1">
    <citation type="submission" date="2020-05" db="EMBL/GenBank/DDBJ databases">
        <title>Identification and distribution of gene clusters putatively required for synthesis of sphingolipid metabolism inhibitors in phylogenetically diverse species of the filamentous fungus Fusarium.</title>
        <authorList>
            <person name="Kim H.-S."/>
            <person name="Busman M."/>
            <person name="Brown D.W."/>
            <person name="Divon H."/>
            <person name="Uhlig S."/>
            <person name="Proctor R.H."/>
        </authorList>
    </citation>
    <scope>NUCLEOTIDE SEQUENCE [LARGE SCALE GENOMIC DNA]</scope>
    <source>
        <strain evidence="2 3">NRRL 26131</strain>
    </source>
</reference>
<proteinExistence type="predicted"/>